<dbReference type="SUPFAM" id="SSF52058">
    <property type="entry name" value="L domain-like"/>
    <property type="match status" value="3"/>
</dbReference>
<protein>
    <submittedName>
        <fullName evidence="3">Uncharacterized protein</fullName>
    </submittedName>
</protein>
<evidence type="ECO:0000313" key="3">
    <source>
        <dbReference type="EMBL" id="CAI9937753.1"/>
    </source>
</evidence>
<dbReference type="SMART" id="SM00364">
    <property type="entry name" value="LRR_BAC"/>
    <property type="match status" value="7"/>
</dbReference>
<reference evidence="3" key="1">
    <citation type="submission" date="2023-06" db="EMBL/GenBank/DDBJ databases">
        <authorList>
            <person name="Kurt Z."/>
        </authorList>
    </citation>
    <scope>NUCLEOTIDE SEQUENCE</scope>
</reference>
<dbReference type="PANTHER" id="PTHR46652">
    <property type="entry name" value="LEUCINE-RICH REPEAT AND IQ DOMAIN-CONTAINING PROTEIN 1-RELATED"/>
    <property type="match status" value="1"/>
</dbReference>
<organism evidence="3">
    <name type="scientific">Hexamita inflata</name>
    <dbReference type="NCBI Taxonomy" id="28002"/>
    <lineage>
        <taxon>Eukaryota</taxon>
        <taxon>Metamonada</taxon>
        <taxon>Diplomonadida</taxon>
        <taxon>Hexamitidae</taxon>
        <taxon>Hexamitinae</taxon>
        <taxon>Hexamita</taxon>
    </lineage>
</organism>
<dbReference type="InterPro" id="IPR032675">
    <property type="entry name" value="LRR_dom_sf"/>
</dbReference>
<gene>
    <name evidence="3" type="ORF">HINF_LOCUS25398</name>
    <name evidence="4" type="ORF">HINF_LOCUS73626</name>
</gene>
<dbReference type="EMBL" id="CAXDID020000607">
    <property type="protein sequence ID" value="CAL6106199.1"/>
    <property type="molecule type" value="Genomic_DNA"/>
</dbReference>
<dbReference type="Gene3D" id="3.80.10.10">
    <property type="entry name" value="Ribonuclease Inhibitor"/>
    <property type="match status" value="8"/>
</dbReference>
<dbReference type="SMART" id="SM00365">
    <property type="entry name" value="LRR_SD22"/>
    <property type="match status" value="17"/>
</dbReference>
<dbReference type="InterPro" id="IPR001611">
    <property type="entry name" value="Leu-rich_rpt"/>
</dbReference>
<dbReference type="EMBL" id="CATOUU010000651">
    <property type="protein sequence ID" value="CAI9937753.1"/>
    <property type="molecule type" value="Genomic_DNA"/>
</dbReference>
<dbReference type="Proteomes" id="UP001642409">
    <property type="component" value="Unassembled WGS sequence"/>
</dbReference>
<dbReference type="InterPro" id="IPR003591">
    <property type="entry name" value="Leu-rich_rpt_typical-subtyp"/>
</dbReference>
<proteinExistence type="predicted"/>
<keyword evidence="2" id="KW-0677">Repeat</keyword>
<evidence type="ECO:0000313" key="5">
    <source>
        <dbReference type="Proteomes" id="UP001642409"/>
    </source>
</evidence>
<keyword evidence="5" id="KW-1185">Reference proteome</keyword>
<dbReference type="SMART" id="SM00369">
    <property type="entry name" value="LRR_TYP"/>
    <property type="match status" value="11"/>
</dbReference>
<keyword evidence="1" id="KW-0433">Leucine-rich repeat</keyword>
<name>A0AA86UE00_9EUKA</name>
<evidence type="ECO:0000313" key="4">
    <source>
        <dbReference type="EMBL" id="CAL6106199.1"/>
    </source>
</evidence>
<dbReference type="PROSITE" id="PS51450">
    <property type="entry name" value="LRR"/>
    <property type="match status" value="17"/>
</dbReference>
<evidence type="ECO:0000256" key="1">
    <source>
        <dbReference type="ARBA" id="ARBA00022614"/>
    </source>
</evidence>
<sequence length="1702" mass="195451">MNEEQKISLQIVYDAKQIDRLKGQVANGSLEISSDANITSFGFVDHWKLTSLKIVDCPNLSLERAPKLLTSLTINKCGLQSTKGIDNAKLLTHLSLSKNSLTDLEDLDKLTALEALDLSFNQLYQIDQVSALIKLKSLNLRRNNLIVVKPVETLKELKFIDINENLIQDLQYVKQLPKLTWDMIVEQNEPALLDYQKHLGEGKTEQDAKNFASSIVNDKIKSKQILYDSRMISKFKDFVKDSSLEINSDSSLTSFGFVDQFKLNSLKITNCLNLTLQRAPNLLKNLTINNCGLQSTDGIENAALLTNLNLSNNQLSDLKNLDKLALLQNLDISNNILCDITNISKLASLEQLNLQNNKLIICKPLQALKLLQCLQIDGNMLQDLIHVKNLVKFCWDMISEQNQPTISDYRNYCVNINNIECSEAQINTFINDLTEYIATSQQITHDALMIKQYQPQVQNNNLIIENDQKLLSFNFTDHINVNKLTILNCYNLDLKRSPQNVTVLTINSCNLSSLNGIQHLKQLTELNLSMNQLQNVSEIQYLVNLRKLDIGQNNIEQINAISKLNQLVELDVSQNLVEDVSAVAQLKLMQILDISYNKIDNIDELKNLTELTRLNVSKNNIANISCLKNMNNLVYLNISFNKIISLEICKELPKLQDLRLESNLIQNFEPVAQLQNANKYWITNQLTPTDEDYMRSYNCTLPAVKNFISQNINESSQNKLMLFNKYKDSVTNDNKLQINNEKALNTIQFTDILKVTDLEAINCQMITFDDYPKLLLRLKLNNCILKNDETQQYITNIYQLIQLTDIDLSSNHILDIAELAALTNLKSVNLQNNIINRVSALRDLNLTYLNLNANKIVFMQPIVHFQSLNNNLILTDNFICDNFELQNQRKPLQEHFKNVLGPNSTEQQAIELMNFISYDNNMRQKYNNSVNNSLSINNDESLFDIQFINYFNIQSLILNDCKNVQLIRKCVQLQIDQNGFVRDNLDVKLIQQLTLLTVLKVNNCGLTHLTGIDQINNLKELNVKNNKIVSIKELKQLQLIKIELEHNIIYDMKILTEMKNYNTDWVQEQDEATDQDYTNYLVQTNQQIDLDKFKEGIKEQKKESKELIEKFGRRYEKDMITKYQKDVVNNSLRVQNNDQLINLNFADDLDVTNLTIENCKNVKFVKVPVKVTSLIVNNCNILTVDGIESIKQLKMIELVNNPLTTIKPIFSLINITSLRINNTKISNIAGIEVLKQLISIDLRNNAIILIEQLKQLTNLLQVLIENNYIQDLENLTNQNWICEQKVASDANLQAYLTDTNSTLTLDAFKAQITPKKAKSDQLVAPLIKYDNDMCNKYQAVTTFQTLYVENDSAIKDLKFVEKLDLVEIILSKCTNVKFTRTPSNLQYLSLQDCNISDLSGLQYFTQLKKLQITNINSLRSLSHISALVNLLSLQITGSKLTNIVGIGNLKQLQYLDLSENAIISIQPLSQLLQTKQFKQLYLDDNFIVDQEWLVPNYSDWICRQRIPADSDYQNYIIDVNQNINIAQLKSSFIPLITKSNQLIQDYVVKYELEMKAKYQSQIQKNPDGYGDRLDFNRDDSVRDLKFVEDLGVTELYLINCPNPRKMPRNLRRLQFYYSNLKTVKCVERATNLQQLYLHSGNQIVNANGLRALNKLNRLDLNNNKVMDLSAAQYLKAKECLKMCFTDSQTQPSQQEIDESRLW</sequence>
<accession>A0AA86UE00</accession>
<reference evidence="4 5" key="2">
    <citation type="submission" date="2024-07" db="EMBL/GenBank/DDBJ databases">
        <authorList>
            <person name="Akdeniz Z."/>
        </authorList>
    </citation>
    <scope>NUCLEOTIDE SEQUENCE [LARGE SCALE GENOMIC DNA]</scope>
</reference>
<evidence type="ECO:0000256" key="2">
    <source>
        <dbReference type="ARBA" id="ARBA00022737"/>
    </source>
</evidence>
<dbReference type="InterPro" id="IPR050836">
    <property type="entry name" value="SDS22/Internalin_LRR"/>
</dbReference>
<comment type="caution">
    <text evidence="3">The sequence shown here is derived from an EMBL/GenBank/DDBJ whole genome shotgun (WGS) entry which is preliminary data.</text>
</comment>
<dbReference type="PANTHER" id="PTHR46652:SF3">
    <property type="entry name" value="LEUCINE-RICH REPEAT-CONTAINING PROTEIN 9"/>
    <property type="match status" value="1"/>
</dbReference>